<dbReference type="InterPro" id="IPR000383">
    <property type="entry name" value="Xaa-Pro-like_dom"/>
</dbReference>
<organism evidence="5 6">
    <name type="scientific">Microbacterium horticulturae</name>
    <dbReference type="NCBI Taxonomy" id="3028316"/>
    <lineage>
        <taxon>Bacteria</taxon>
        <taxon>Bacillati</taxon>
        <taxon>Actinomycetota</taxon>
        <taxon>Actinomycetes</taxon>
        <taxon>Micrococcales</taxon>
        <taxon>Microbacteriaceae</taxon>
        <taxon>Microbacterium</taxon>
    </lineage>
</organism>
<dbReference type="GO" id="GO:0016787">
    <property type="term" value="F:hydrolase activity"/>
    <property type="evidence" value="ECO:0007669"/>
    <property type="project" value="UniProtKB-KW"/>
</dbReference>
<dbReference type="SMART" id="SM00939">
    <property type="entry name" value="PepX_C"/>
    <property type="match status" value="1"/>
</dbReference>
<dbReference type="Proteomes" id="UP001214553">
    <property type="component" value="Chromosome"/>
</dbReference>
<dbReference type="SUPFAM" id="SSF49785">
    <property type="entry name" value="Galactose-binding domain-like"/>
    <property type="match status" value="1"/>
</dbReference>
<feature type="domain" description="Xaa-Pro dipeptidyl-peptidase C-terminal" evidence="4">
    <location>
        <begin position="383"/>
        <end position="618"/>
    </location>
</feature>
<dbReference type="Pfam" id="PF08530">
    <property type="entry name" value="PepX_C"/>
    <property type="match status" value="1"/>
</dbReference>
<name>A0ABY8BYI2_9MICO</name>
<keyword evidence="6" id="KW-1185">Reference proteome</keyword>
<dbReference type="SUPFAM" id="SSF53474">
    <property type="entry name" value="alpha/beta-Hydrolases"/>
    <property type="match status" value="1"/>
</dbReference>
<evidence type="ECO:0000256" key="3">
    <source>
        <dbReference type="SAM" id="SignalP"/>
    </source>
</evidence>
<sequence>MPARPLSRLLALAGLTSLATVISVAAPAYAAPVTTASAATGTAAASLTTLHFAVTVGADDATSCDVVGDLYMPAGASSSSRVPAVLMTDGFGGSKDGVAPMATMFAGLGYAVLAYSGLGFGGSTCPVSMDDPQLDGKAAQDLVSYLGGADGIAYEDAAHTVAAPALDTVAIDRRAHDGVRHQNDPRVGMVGGSYGGAVQLAAASVDPRIDAIVPAETWNDLGYSLFPNGTATTSGVTSSTPGAMKIHWGLTLGLLASATGTGVDDTQPVALLGCEHTVSAVCQTLIHGAVQGYPSSSDLAALRKVSPASYLENVRAPTLLIQGERDTLFNLNEATATFETLRAQGTPTAMIWQRSGHTDSEPAPGDIDWSAPDPAQYATGRMVDWIERYVRGTRVATGPLFAYYRDWADDDSDPTGATAFATSDVFPVADADPLYLSSGGHFVNDPRDIVDGTWGLVTPALGLPTSADPTDILDDLLDGSLGTGTEADAPGTSLQWTTRTLDEPLDIAGSPTLDLKVSSPGAQLTQALGTRGQLVLFVKVLDVAPDGSATLVGRQVAPARIPDVSQSFTTRLPGLVHRFEAGHRIRVVVAAGSANYRGGLFAHAVTVTTGSEAQALALPTLAE</sequence>
<reference evidence="5 6" key="1">
    <citation type="submission" date="2023-03" db="EMBL/GenBank/DDBJ databases">
        <title>Genome sequence of Microbacterium sp. KACC 23027.</title>
        <authorList>
            <person name="Kim S."/>
            <person name="Heo J."/>
            <person name="Kwon S.-W."/>
        </authorList>
    </citation>
    <scope>NUCLEOTIDE SEQUENCE [LARGE SCALE GENOMIC DNA]</scope>
    <source>
        <strain evidence="5 6">KACC 23027</strain>
    </source>
</reference>
<gene>
    <name evidence="5" type="ORF">PU630_15100</name>
</gene>
<dbReference type="InterPro" id="IPR050261">
    <property type="entry name" value="FrsA_esterase"/>
</dbReference>
<evidence type="ECO:0000313" key="5">
    <source>
        <dbReference type="EMBL" id="WEG08552.1"/>
    </source>
</evidence>
<comment type="similarity">
    <text evidence="1">Belongs to the AB hydrolase superfamily.</text>
</comment>
<evidence type="ECO:0000256" key="1">
    <source>
        <dbReference type="ARBA" id="ARBA00008645"/>
    </source>
</evidence>
<evidence type="ECO:0000259" key="4">
    <source>
        <dbReference type="SMART" id="SM00939"/>
    </source>
</evidence>
<keyword evidence="3" id="KW-0732">Signal</keyword>
<evidence type="ECO:0000256" key="2">
    <source>
        <dbReference type="ARBA" id="ARBA00022801"/>
    </source>
</evidence>
<dbReference type="Gene3D" id="2.60.120.260">
    <property type="entry name" value="Galactose-binding domain-like"/>
    <property type="match status" value="1"/>
</dbReference>
<accession>A0ABY8BYI2</accession>
<dbReference type="InterPro" id="IPR029058">
    <property type="entry name" value="AB_hydrolase_fold"/>
</dbReference>
<dbReference type="Gene3D" id="3.40.50.1820">
    <property type="entry name" value="alpha/beta hydrolase"/>
    <property type="match status" value="1"/>
</dbReference>
<dbReference type="RefSeq" id="WP_275277880.1">
    <property type="nucleotide sequence ID" value="NZ_CP119108.1"/>
</dbReference>
<proteinExistence type="inferred from homology"/>
<dbReference type="Pfam" id="PF02129">
    <property type="entry name" value="Peptidase_S15"/>
    <property type="match status" value="1"/>
</dbReference>
<dbReference type="PANTHER" id="PTHR22946">
    <property type="entry name" value="DIENELACTONE HYDROLASE DOMAIN-CONTAINING PROTEIN-RELATED"/>
    <property type="match status" value="1"/>
</dbReference>
<feature type="chain" id="PRO_5046801593" evidence="3">
    <location>
        <begin position="31"/>
        <end position="623"/>
    </location>
</feature>
<protein>
    <submittedName>
        <fullName evidence="5">CocE/NonD family hydrolase</fullName>
    </submittedName>
</protein>
<dbReference type="EMBL" id="CP119108">
    <property type="protein sequence ID" value="WEG08552.1"/>
    <property type="molecule type" value="Genomic_DNA"/>
</dbReference>
<evidence type="ECO:0000313" key="6">
    <source>
        <dbReference type="Proteomes" id="UP001214553"/>
    </source>
</evidence>
<dbReference type="InterPro" id="IPR008979">
    <property type="entry name" value="Galactose-bd-like_sf"/>
</dbReference>
<feature type="signal peptide" evidence="3">
    <location>
        <begin position="1"/>
        <end position="30"/>
    </location>
</feature>
<keyword evidence="2 5" id="KW-0378">Hydrolase</keyword>
<dbReference type="InterPro" id="IPR013736">
    <property type="entry name" value="Xaa-Pro_dipept_C"/>
</dbReference>